<feature type="domain" description="EF-hand" evidence="14">
    <location>
        <begin position="329"/>
        <end position="365"/>
    </location>
</feature>
<organism evidence="15 16">
    <name type="scientific">Synchytrium microbalum</name>
    <dbReference type="NCBI Taxonomy" id="1806994"/>
    <lineage>
        <taxon>Eukaryota</taxon>
        <taxon>Fungi</taxon>
        <taxon>Fungi incertae sedis</taxon>
        <taxon>Chytridiomycota</taxon>
        <taxon>Chytridiomycota incertae sedis</taxon>
        <taxon>Chytridiomycetes</taxon>
        <taxon>Synchytriales</taxon>
        <taxon>Synchytriaceae</taxon>
        <taxon>Synchytrium</taxon>
    </lineage>
</organism>
<comment type="subcellular location">
    <subcellularLocation>
        <location evidence="1">Mitochondrion inner membrane</location>
    </subcellularLocation>
    <subcellularLocation>
        <location evidence="2">Mitochondrion intermembrane space</location>
    </subcellularLocation>
</comment>
<dbReference type="GeneID" id="42003981"/>
<dbReference type="GO" id="GO:0051560">
    <property type="term" value="P:mitochondrial calcium ion homeostasis"/>
    <property type="evidence" value="ECO:0007669"/>
    <property type="project" value="TreeGrafter"/>
</dbReference>
<evidence type="ECO:0000313" key="16">
    <source>
        <dbReference type="Proteomes" id="UP000319731"/>
    </source>
</evidence>
<dbReference type="InterPro" id="IPR018247">
    <property type="entry name" value="EF_Hand_1_Ca_BS"/>
</dbReference>
<evidence type="ECO:0000256" key="11">
    <source>
        <dbReference type="ARBA" id="ARBA00023128"/>
    </source>
</evidence>
<reference evidence="15 16" key="1">
    <citation type="journal article" date="2019" name="Sci. Rep.">
        <title>Comparative genomics of chytrid fungi reveal insights into the obligate biotrophic and pathogenic lifestyle of Synchytrium endobioticum.</title>
        <authorList>
            <person name="van de Vossenberg B.T.L.H."/>
            <person name="Warris S."/>
            <person name="Nguyen H.D.T."/>
            <person name="van Gent-Pelzer M.P.E."/>
            <person name="Joly D.L."/>
            <person name="van de Geest H.C."/>
            <person name="Bonants P.J.M."/>
            <person name="Smith D.S."/>
            <person name="Levesque C.A."/>
            <person name="van der Lee T.A.J."/>
        </authorList>
    </citation>
    <scope>NUCLEOTIDE SEQUENCE [LARGE SCALE GENOMIC DNA]</scope>
    <source>
        <strain evidence="15 16">JEL517</strain>
    </source>
</reference>
<feature type="domain" description="EF-hand" evidence="14">
    <location>
        <begin position="141"/>
        <end position="176"/>
    </location>
</feature>
<keyword evidence="12" id="KW-0472">Membrane</keyword>
<keyword evidence="4" id="KW-0109">Calcium transport</keyword>
<evidence type="ECO:0000256" key="10">
    <source>
        <dbReference type="ARBA" id="ARBA00023065"/>
    </source>
</evidence>
<comment type="caution">
    <text evidence="15">The sequence shown here is derived from an EMBL/GenBank/DDBJ whole genome shotgun (WGS) entry which is preliminary data.</text>
</comment>
<dbReference type="PANTHER" id="PTHR12294">
    <property type="entry name" value="EF HAND DOMAIN FAMILY A1,A2-RELATED"/>
    <property type="match status" value="1"/>
</dbReference>
<keyword evidence="16" id="KW-1185">Reference proteome</keyword>
<dbReference type="SUPFAM" id="SSF47473">
    <property type="entry name" value="EF-hand"/>
    <property type="match status" value="2"/>
</dbReference>
<dbReference type="SMART" id="SM00054">
    <property type="entry name" value="EFh"/>
    <property type="match status" value="3"/>
</dbReference>
<dbReference type="AlphaFoldDB" id="A0A507C0Y6"/>
<evidence type="ECO:0000256" key="9">
    <source>
        <dbReference type="ARBA" id="ARBA00022946"/>
    </source>
</evidence>
<sequence length="390" mass="43926">MSSSHIRFGLRRLLFSSWPSRHAFLVAGLVSGYVLHRKTVSTEASLDPAKNSVVASYEDRIRKYSHPQKVFSYFASERRDGTPYMTIQDLIRSLTPSKATSSTEQKPIPPESLSFFKLADIDADGLISFEEYLFFLALLSTGEASWKVAFRLFDEDGNGVVSLREFKKIVSSNMRATSAKSLGSRERIDLSSSTSLLRLFFGERGEKTLSLDEFASFMSRLHTEVSRLEFSQYVESDASDNSISVVDFGRAVVAYDARPERYVKRLESRSNGGEDGGGARVTFFEFLNFDSMVRNYLNEIEVAVKLYGRNGLDRDKLTRIIRTVAYTSLTPSQMDAIFYMFDPSRSGKAIDGEELCNVLRKRVARNLDGPRSTQWGVGEFLGKLRDCISS</sequence>
<evidence type="ECO:0000259" key="14">
    <source>
        <dbReference type="PROSITE" id="PS50222"/>
    </source>
</evidence>
<keyword evidence="8" id="KW-0106">Calcium</keyword>
<dbReference type="OrthoDB" id="186625at2759"/>
<gene>
    <name evidence="15" type="ORF">SmJEL517_g02756</name>
</gene>
<dbReference type="Gene3D" id="1.10.238.10">
    <property type="entry name" value="EF-hand"/>
    <property type="match status" value="2"/>
</dbReference>
<dbReference type="Pfam" id="PF13202">
    <property type="entry name" value="EF-hand_5"/>
    <property type="match status" value="1"/>
</dbReference>
<comment type="similarity">
    <text evidence="13">Belongs to the MICU1 family. MICU1 subfamily.</text>
</comment>
<dbReference type="Pfam" id="PF13833">
    <property type="entry name" value="EF-hand_8"/>
    <property type="match status" value="1"/>
</dbReference>
<evidence type="ECO:0000313" key="15">
    <source>
        <dbReference type="EMBL" id="TPX34757.1"/>
    </source>
</evidence>
<protein>
    <recommendedName>
        <fullName evidence="14">EF-hand domain-containing protein</fullName>
    </recommendedName>
</protein>
<accession>A0A507C0Y6</accession>
<keyword evidence="3" id="KW-0813">Transport</keyword>
<evidence type="ECO:0000256" key="13">
    <source>
        <dbReference type="ARBA" id="ARBA00038333"/>
    </source>
</evidence>
<dbReference type="CDD" id="cd00051">
    <property type="entry name" value="EFh"/>
    <property type="match status" value="1"/>
</dbReference>
<proteinExistence type="inferred from homology"/>
<keyword evidence="9" id="KW-0809">Transit peptide</keyword>
<dbReference type="InterPro" id="IPR039800">
    <property type="entry name" value="MICU1/2/3"/>
</dbReference>
<keyword evidence="5" id="KW-0479">Metal-binding</keyword>
<evidence type="ECO:0000256" key="12">
    <source>
        <dbReference type="ARBA" id="ARBA00023136"/>
    </source>
</evidence>
<keyword evidence="6" id="KW-0677">Repeat</keyword>
<evidence type="ECO:0000256" key="4">
    <source>
        <dbReference type="ARBA" id="ARBA00022568"/>
    </source>
</evidence>
<keyword evidence="11" id="KW-0496">Mitochondrion</keyword>
<dbReference type="PANTHER" id="PTHR12294:SF1">
    <property type="entry name" value="CALCIUM UPTAKE PROTEIN 1, MITOCHONDRIAL"/>
    <property type="match status" value="1"/>
</dbReference>
<evidence type="ECO:0000256" key="6">
    <source>
        <dbReference type="ARBA" id="ARBA00022737"/>
    </source>
</evidence>
<dbReference type="PROSITE" id="PS50222">
    <property type="entry name" value="EF_HAND_2"/>
    <property type="match status" value="2"/>
</dbReference>
<dbReference type="PROSITE" id="PS00018">
    <property type="entry name" value="EF_HAND_1"/>
    <property type="match status" value="1"/>
</dbReference>
<dbReference type="EMBL" id="QEAO01000012">
    <property type="protein sequence ID" value="TPX34757.1"/>
    <property type="molecule type" value="Genomic_DNA"/>
</dbReference>
<dbReference type="GO" id="GO:0005758">
    <property type="term" value="C:mitochondrial intermembrane space"/>
    <property type="evidence" value="ECO:0007669"/>
    <property type="project" value="UniProtKB-SubCell"/>
</dbReference>
<name>A0A507C0Y6_9FUNG</name>
<dbReference type="InterPro" id="IPR011992">
    <property type="entry name" value="EF-hand-dom_pair"/>
</dbReference>
<dbReference type="GO" id="GO:0036444">
    <property type="term" value="P:calcium import into the mitochondrion"/>
    <property type="evidence" value="ECO:0007669"/>
    <property type="project" value="TreeGrafter"/>
</dbReference>
<dbReference type="GO" id="GO:1990246">
    <property type="term" value="C:uniplex complex"/>
    <property type="evidence" value="ECO:0007669"/>
    <property type="project" value="TreeGrafter"/>
</dbReference>
<evidence type="ECO:0000256" key="7">
    <source>
        <dbReference type="ARBA" id="ARBA00022792"/>
    </source>
</evidence>
<dbReference type="InterPro" id="IPR002048">
    <property type="entry name" value="EF_hand_dom"/>
</dbReference>
<dbReference type="GO" id="GO:0005509">
    <property type="term" value="F:calcium ion binding"/>
    <property type="evidence" value="ECO:0007669"/>
    <property type="project" value="InterPro"/>
</dbReference>
<dbReference type="Proteomes" id="UP000319731">
    <property type="component" value="Unassembled WGS sequence"/>
</dbReference>
<evidence type="ECO:0000256" key="2">
    <source>
        <dbReference type="ARBA" id="ARBA00004569"/>
    </source>
</evidence>
<keyword evidence="7" id="KW-0999">Mitochondrion inner membrane</keyword>
<evidence type="ECO:0000256" key="3">
    <source>
        <dbReference type="ARBA" id="ARBA00022448"/>
    </source>
</evidence>
<dbReference type="RefSeq" id="XP_031025435.1">
    <property type="nucleotide sequence ID" value="XM_031168684.1"/>
</dbReference>
<evidence type="ECO:0000256" key="8">
    <source>
        <dbReference type="ARBA" id="ARBA00022837"/>
    </source>
</evidence>
<keyword evidence="10" id="KW-0406">Ion transport</keyword>
<dbReference type="Pfam" id="PF00036">
    <property type="entry name" value="EF-hand_1"/>
    <property type="match status" value="1"/>
</dbReference>
<evidence type="ECO:0000256" key="5">
    <source>
        <dbReference type="ARBA" id="ARBA00022723"/>
    </source>
</evidence>
<dbReference type="STRING" id="1806994.A0A507C0Y6"/>
<evidence type="ECO:0000256" key="1">
    <source>
        <dbReference type="ARBA" id="ARBA00004273"/>
    </source>
</evidence>